<dbReference type="InterPro" id="IPR002467">
    <property type="entry name" value="Pept_M24A_MAP1"/>
</dbReference>
<gene>
    <name evidence="6" type="primary">map</name>
    <name evidence="9" type="ORF">TPAS_1843</name>
</gene>
<evidence type="ECO:0000256" key="4">
    <source>
        <dbReference type="ARBA" id="ARBA00022723"/>
    </source>
</evidence>
<keyword evidence="5 6" id="KW-0378">Hydrolase</keyword>
<dbReference type="GO" id="GO:0070006">
    <property type="term" value="F:metalloaminopeptidase activity"/>
    <property type="evidence" value="ECO:0007669"/>
    <property type="project" value="UniProtKB-UniRule"/>
</dbReference>
<dbReference type="EMBL" id="FWEY01000005">
    <property type="protein sequence ID" value="SLM52162.1"/>
    <property type="molecule type" value="Genomic_DNA"/>
</dbReference>
<feature type="binding site" evidence="6">
    <location>
        <position position="105"/>
    </location>
    <ligand>
        <name>a divalent metal cation</name>
        <dbReference type="ChEBI" id="CHEBI:60240"/>
        <label>2</label>
        <note>catalytic</note>
    </ligand>
</feature>
<name>A0A1W1IGL7_9LACT</name>
<dbReference type="EC" id="3.4.11.18" evidence="6 7"/>
<dbReference type="OrthoDB" id="9802055at2"/>
<evidence type="ECO:0000256" key="3">
    <source>
        <dbReference type="ARBA" id="ARBA00022670"/>
    </source>
</evidence>
<comment type="similarity">
    <text evidence="6">Belongs to the peptidase M24A family. Methionine aminopeptidase type 1 subfamily.</text>
</comment>
<comment type="function">
    <text evidence="1 6">Removes the N-terminal methionine from nascent proteins. The N-terminal methionine is often cleaved when the second residue in the primary sequence is small and uncharged (Met-Ala-, Cys, Gly, Pro, Ser, Thr, or Val). Requires deformylation of the N(alpha)-formylated initiator methionine before it can be hydrolyzed.</text>
</comment>
<evidence type="ECO:0000259" key="8">
    <source>
        <dbReference type="Pfam" id="PF00557"/>
    </source>
</evidence>
<dbReference type="Proteomes" id="UP000195985">
    <property type="component" value="Unassembled WGS sequence"/>
</dbReference>
<dbReference type="PROSITE" id="PS00680">
    <property type="entry name" value="MAP_1"/>
    <property type="match status" value="1"/>
</dbReference>
<accession>A0A1W1IGL7</accession>
<feature type="binding site" evidence="6">
    <location>
        <position position="232"/>
    </location>
    <ligand>
        <name>a divalent metal cation</name>
        <dbReference type="ChEBI" id="CHEBI:60240"/>
        <label>1</label>
    </ligand>
</feature>
<dbReference type="PRINTS" id="PR00599">
    <property type="entry name" value="MAPEPTIDASE"/>
</dbReference>
<dbReference type="GO" id="GO:0046872">
    <property type="term" value="F:metal ion binding"/>
    <property type="evidence" value="ECO:0007669"/>
    <property type="project" value="UniProtKB-UniRule"/>
</dbReference>
<protein>
    <recommendedName>
        <fullName evidence="6 7">Methionine aminopeptidase</fullName>
        <shortName evidence="6">MAP</shortName>
        <shortName evidence="6">MetAP</shortName>
        <ecNumber evidence="6 7">3.4.11.18</ecNumber>
    </recommendedName>
    <alternativeName>
        <fullName evidence="6">Peptidase M</fullName>
    </alternativeName>
</protein>
<organism evidence="9 10">
    <name type="scientific">Trichococcus pasteurii</name>
    <dbReference type="NCBI Taxonomy" id="43064"/>
    <lineage>
        <taxon>Bacteria</taxon>
        <taxon>Bacillati</taxon>
        <taxon>Bacillota</taxon>
        <taxon>Bacilli</taxon>
        <taxon>Lactobacillales</taxon>
        <taxon>Carnobacteriaceae</taxon>
        <taxon>Trichococcus</taxon>
    </lineage>
</organism>
<proteinExistence type="inferred from homology"/>
<feature type="binding site" evidence="6">
    <location>
        <position position="175"/>
    </location>
    <ligand>
        <name>substrate</name>
    </ligand>
</feature>
<evidence type="ECO:0000256" key="6">
    <source>
        <dbReference type="HAMAP-Rule" id="MF_01974"/>
    </source>
</evidence>
<dbReference type="CDD" id="cd01086">
    <property type="entry name" value="MetAP1"/>
    <property type="match status" value="1"/>
</dbReference>
<keyword evidence="4 6" id="KW-0479">Metal-binding</keyword>
<comment type="cofactor">
    <cofactor evidence="6">
        <name>Co(2+)</name>
        <dbReference type="ChEBI" id="CHEBI:48828"/>
    </cofactor>
    <cofactor evidence="6">
        <name>Zn(2+)</name>
        <dbReference type="ChEBI" id="CHEBI:29105"/>
    </cofactor>
    <cofactor evidence="6">
        <name>Mn(2+)</name>
        <dbReference type="ChEBI" id="CHEBI:29035"/>
    </cofactor>
    <cofactor evidence="6">
        <name>Fe(2+)</name>
        <dbReference type="ChEBI" id="CHEBI:29033"/>
    </cofactor>
    <text evidence="6">Binds 2 divalent metal cations per subunit. Has a high-affinity and a low affinity metal-binding site. The true nature of the physiological cofactor is under debate. The enzyme is active with cobalt, zinc, manganese or divalent iron ions. Most likely, methionine aminopeptidases function as mononuclear Fe(2+)-metalloproteases under physiological conditions, and the catalytically relevant metal-binding site has been assigned to the histidine-containing high-affinity site.</text>
</comment>
<dbReference type="RefSeq" id="WP_086629612.1">
    <property type="nucleotide sequence ID" value="NZ_FONM01000007.1"/>
</dbReference>
<keyword evidence="2 6" id="KW-0031">Aminopeptidase</keyword>
<dbReference type="GO" id="GO:0004239">
    <property type="term" value="F:initiator methionyl aminopeptidase activity"/>
    <property type="evidence" value="ECO:0007669"/>
    <property type="project" value="UniProtKB-UniRule"/>
</dbReference>
<dbReference type="InterPro" id="IPR036005">
    <property type="entry name" value="Creatinase/aminopeptidase-like"/>
</dbReference>
<evidence type="ECO:0000256" key="5">
    <source>
        <dbReference type="ARBA" id="ARBA00022801"/>
    </source>
</evidence>
<evidence type="ECO:0000313" key="9">
    <source>
        <dbReference type="EMBL" id="SLM52162.1"/>
    </source>
</evidence>
<keyword evidence="10" id="KW-1185">Reference proteome</keyword>
<comment type="catalytic activity">
    <reaction evidence="6 7">
        <text>Release of N-terminal amino acids, preferentially methionine, from peptides and arylamides.</text>
        <dbReference type="EC" id="3.4.11.18"/>
    </reaction>
</comment>
<sequence>MITLKSEREIQAMEESGAILAGIHEELRGFIKPGLTTMEINNFVQARIEAAGAICEQIGFEGYEYATCTSVNDEICHGFPGKYVLKDGDLIKVDTVVNYNGAMSDSCWSYAVGEATPVVKHLMEVTEKALYLGIEQAKAGNRVGDIGHAIQTYVESEGFSVVREFIGHGIGPTMHESPSIPHYGEAGKGLRLKEGMTITIEPMVNTGAWKSKMDDNGWTARTKDGGLSCQFEHTIAITKEGARVLTQQK</sequence>
<dbReference type="AlphaFoldDB" id="A0A1W1IGL7"/>
<comment type="subunit">
    <text evidence="6">Monomer.</text>
</comment>
<feature type="binding site" evidence="6">
    <location>
        <position position="201"/>
    </location>
    <ligand>
        <name>a divalent metal cation</name>
        <dbReference type="ChEBI" id="CHEBI:60240"/>
        <label>2</label>
        <note>catalytic</note>
    </ligand>
</feature>
<feature type="domain" description="Peptidase M24" evidence="8">
    <location>
        <begin position="12"/>
        <end position="239"/>
    </location>
</feature>
<evidence type="ECO:0000256" key="2">
    <source>
        <dbReference type="ARBA" id="ARBA00022438"/>
    </source>
</evidence>
<dbReference type="GO" id="GO:0006508">
    <property type="term" value="P:proteolysis"/>
    <property type="evidence" value="ECO:0007669"/>
    <property type="project" value="UniProtKB-KW"/>
</dbReference>
<feature type="binding site" evidence="6">
    <location>
        <position position="232"/>
    </location>
    <ligand>
        <name>a divalent metal cation</name>
        <dbReference type="ChEBI" id="CHEBI:60240"/>
        <label>2</label>
        <note>catalytic</note>
    </ligand>
</feature>
<dbReference type="Gene3D" id="3.90.230.10">
    <property type="entry name" value="Creatinase/methionine aminopeptidase superfamily"/>
    <property type="match status" value="1"/>
</dbReference>
<dbReference type="GO" id="GO:0005829">
    <property type="term" value="C:cytosol"/>
    <property type="evidence" value="ECO:0007669"/>
    <property type="project" value="TreeGrafter"/>
</dbReference>
<dbReference type="STRING" id="43064.SAMN04488086_10754"/>
<reference evidence="10" key="1">
    <citation type="submission" date="2016-04" db="EMBL/GenBank/DDBJ databases">
        <authorList>
            <person name="Strepis N."/>
        </authorList>
    </citation>
    <scope>NUCLEOTIDE SEQUENCE [LARGE SCALE GENOMIC DNA]</scope>
</reference>
<dbReference type="HAMAP" id="MF_01974">
    <property type="entry name" value="MetAP_1"/>
    <property type="match status" value="1"/>
</dbReference>
<feature type="binding site" evidence="6">
    <location>
        <position position="105"/>
    </location>
    <ligand>
        <name>a divalent metal cation</name>
        <dbReference type="ChEBI" id="CHEBI:60240"/>
        <label>1</label>
    </ligand>
</feature>
<dbReference type="PANTHER" id="PTHR43330">
    <property type="entry name" value="METHIONINE AMINOPEPTIDASE"/>
    <property type="match status" value="1"/>
</dbReference>
<dbReference type="InterPro" id="IPR000994">
    <property type="entry name" value="Pept_M24"/>
</dbReference>
<dbReference type="PANTHER" id="PTHR43330:SF17">
    <property type="entry name" value="METHIONINE AMINOPEPTIDASE"/>
    <property type="match status" value="1"/>
</dbReference>
<keyword evidence="3 6" id="KW-0645">Protease</keyword>
<feature type="binding site" evidence="6">
    <location>
        <position position="77"/>
    </location>
    <ligand>
        <name>substrate</name>
    </ligand>
</feature>
<dbReference type="InterPro" id="IPR001714">
    <property type="entry name" value="Pept_M24_MAP"/>
</dbReference>
<feature type="binding site" evidence="6">
    <location>
        <position position="94"/>
    </location>
    <ligand>
        <name>a divalent metal cation</name>
        <dbReference type="ChEBI" id="CHEBI:60240"/>
        <label>1</label>
    </ligand>
</feature>
<dbReference type="Pfam" id="PF00557">
    <property type="entry name" value="Peptidase_M24"/>
    <property type="match status" value="1"/>
</dbReference>
<dbReference type="NCBIfam" id="TIGR00500">
    <property type="entry name" value="met_pdase_I"/>
    <property type="match status" value="1"/>
</dbReference>
<evidence type="ECO:0000256" key="7">
    <source>
        <dbReference type="RuleBase" id="RU003653"/>
    </source>
</evidence>
<evidence type="ECO:0000313" key="10">
    <source>
        <dbReference type="Proteomes" id="UP000195985"/>
    </source>
</evidence>
<dbReference type="SUPFAM" id="SSF55920">
    <property type="entry name" value="Creatinase/aminopeptidase"/>
    <property type="match status" value="1"/>
</dbReference>
<feature type="binding site" evidence="6">
    <location>
        <position position="168"/>
    </location>
    <ligand>
        <name>a divalent metal cation</name>
        <dbReference type="ChEBI" id="CHEBI:60240"/>
        <label>2</label>
        <note>catalytic</note>
    </ligand>
</feature>
<evidence type="ECO:0000256" key="1">
    <source>
        <dbReference type="ARBA" id="ARBA00002521"/>
    </source>
</evidence>